<name>A0A1D3L1S0_9EURY</name>
<proteinExistence type="predicted"/>
<sequence length="34" mass="3796">MSCEKLGNFRDTISKSGSIINKKNEKIVLKDLSV</sequence>
<dbReference type="AlphaFoldDB" id="A0A1D3L1S0"/>
<gene>
    <name evidence="1" type="ORF">MCBB_1065</name>
</gene>
<keyword evidence="2" id="KW-1185">Reference proteome</keyword>
<accession>A0A1D3L1S0</accession>
<evidence type="ECO:0000313" key="2">
    <source>
        <dbReference type="Proteomes" id="UP000094707"/>
    </source>
</evidence>
<organism evidence="1 2">
    <name type="scientific">Methanobacterium congolense</name>
    <dbReference type="NCBI Taxonomy" id="118062"/>
    <lineage>
        <taxon>Archaea</taxon>
        <taxon>Methanobacteriati</taxon>
        <taxon>Methanobacteriota</taxon>
        <taxon>Methanomada group</taxon>
        <taxon>Methanobacteria</taxon>
        <taxon>Methanobacteriales</taxon>
        <taxon>Methanobacteriaceae</taxon>
        <taxon>Methanobacterium</taxon>
    </lineage>
</organism>
<evidence type="ECO:0000313" key="1">
    <source>
        <dbReference type="EMBL" id="SCG85624.1"/>
    </source>
</evidence>
<dbReference type="EMBL" id="LT607756">
    <property type="protein sequence ID" value="SCG85624.1"/>
    <property type="molecule type" value="Genomic_DNA"/>
</dbReference>
<dbReference type="Proteomes" id="UP000094707">
    <property type="component" value="Chromosome I"/>
</dbReference>
<protein>
    <submittedName>
        <fullName evidence="1">Uncharacterized protein</fullName>
    </submittedName>
</protein>
<dbReference type="KEGG" id="mcub:MCBB_1065"/>
<reference evidence="1 2" key="1">
    <citation type="submission" date="2016-08" db="EMBL/GenBank/DDBJ databases">
        <authorList>
            <person name="Seilhamer J.J."/>
        </authorList>
    </citation>
    <scope>NUCLEOTIDE SEQUENCE [LARGE SCALE GENOMIC DNA]</scope>
    <source>
        <strain evidence="1">Buetzberg</strain>
    </source>
</reference>